<keyword evidence="1" id="KW-1133">Transmembrane helix</keyword>
<proteinExistence type="predicted"/>
<protein>
    <submittedName>
        <fullName evidence="2">Uncharacterized protein</fullName>
    </submittedName>
</protein>
<evidence type="ECO:0000313" key="3">
    <source>
        <dbReference type="Proteomes" id="UP000034927"/>
    </source>
</evidence>
<reference evidence="2 3" key="1">
    <citation type="journal article" date="2015" name="Nature">
        <title>rRNA introns, odd ribosomes, and small enigmatic genomes across a large radiation of phyla.</title>
        <authorList>
            <person name="Brown C.T."/>
            <person name="Hug L.A."/>
            <person name="Thomas B.C."/>
            <person name="Sharon I."/>
            <person name="Castelle C.J."/>
            <person name="Singh A."/>
            <person name="Wilkins M.J."/>
            <person name="Williams K.H."/>
            <person name="Banfield J.F."/>
        </authorList>
    </citation>
    <scope>NUCLEOTIDE SEQUENCE [LARGE SCALE GENOMIC DNA]</scope>
</reference>
<organism evidence="2 3">
    <name type="scientific">Candidatus Magasanikbacteria bacterium GW2011_GWC2_34_16</name>
    <dbReference type="NCBI Taxonomy" id="1619045"/>
    <lineage>
        <taxon>Bacteria</taxon>
        <taxon>Candidatus Magasanikiibacteriota</taxon>
    </lineage>
</organism>
<feature type="transmembrane region" description="Helical" evidence="1">
    <location>
        <begin position="145"/>
        <end position="167"/>
    </location>
</feature>
<comment type="caution">
    <text evidence="2">The sequence shown here is derived from an EMBL/GenBank/DDBJ whole genome shotgun (WGS) entry which is preliminary data.</text>
</comment>
<keyword evidence="1" id="KW-0472">Membrane</keyword>
<sequence length="179" mass="21138">MKNKNHDDNIIYYSIPLIRIIQTMLLIIPLLLVVYIYSNQTLSFALSYLYPLVTAGWIMTLGNGRFSINIKECEHIINISKSKFKSFIVVTSAENDRLSRVDFWYQISGYLLIIFGVFLSSSMLIHQYYNNIQSNWMSFNNVYTSIMLIYTISICSLGTVLRVYYLVKDYFWYKRKVHK</sequence>
<feature type="transmembrane region" description="Helical" evidence="1">
    <location>
        <begin position="12"/>
        <end position="36"/>
    </location>
</feature>
<dbReference type="AlphaFoldDB" id="A0A0G0B5Y4"/>
<gene>
    <name evidence="2" type="ORF">UR53_C0009G0004</name>
</gene>
<dbReference type="Proteomes" id="UP000034927">
    <property type="component" value="Unassembled WGS sequence"/>
</dbReference>
<feature type="transmembrane region" description="Helical" evidence="1">
    <location>
        <begin position="42"/>
        <end position="61"/>
    </location>
</feature>
<evidence type="ECO:0000313" key="2">
    <source>
        <dbReference type="EMBL" id="KKP59116.1"/>
    </source>
</evidence>
<dbReference type="EMBL" id="LBPO01000009">
    <property type="protein sequence ID" value="KKP59116.1"/>
    <property type="molecule type" value="Genomic_DNA"/>
</dbReference>
<feature type="transmembrane region" description="Helical" evidence="1">
    <location>
        <begin position="103"/>
        <end position="125"/>
    </location>
</feature>
<name>A0A0G0B5Y4_9BACT</name>
<accession>A0A0G0B5Y4</accession>
<keyword evidence="1" id="KW-0812">Transmembrane</keyword>
<evidence type="ECO:0000256" key="1">
    <source>
        <dbReference type="SAM" id="Phobius"/>
    </source>
</evidence>